<protein>
    <recommendedName>
        <fullName evidence="5">Calcium-binding protein</fullName>
    </recommendedName>
</protein>
<dbReference type="PANTHER" id="PTHR38340">
    <property type="entry name" value="S-LAYER PROTEIN"/>
    <property type="match status" value="1"/>
</dbReference>
<dbReference type="InterPro" id="IPR018511">
    <property type="entry name" value="Hemolysin-typ_Ca-bd_CS"/>
</dbReference>
<evidence type="ECO:0000256" key="1">
    <source>
        <dbReference type="ARBA" id="ARBA00004613"/>
    </source>
</evidence>
<accession>A0A7W8M8R7</accession>
<gene>
    <name evidence="3" type="ORF">HNQ70_001946</name>
</gene>
<reference evidence="3 4" key="1">
    <citation type="submission" date="2020-08" db="EMBL/GenBank/DDBJ databases">
        <title>Genomic Encyclopedia of Type Strains, Phase IV (KMG-IV): sequencing the most valuable type-strain genomes for metagenomic binning, comparative biology and taxonomic classification.</title>
        <authorList>
            <person name="Goeker M."/>
        </authorList>
    </citation>
    <scope>NUCLEOTIDE SEQUENCE [LARGE SCALE GENOMIC DNA]</scope>
    <source>
        <strain evidence="3 4">DSM 29781</strain>
    </source>
</reference>
<dbReference type="InterPro" id="IPR001343">
    <property type="entry name" value="Hemolysn_Ca-bd"/>
</dbReference>
<dbReference type="Gene3D" id="2.150.10.10">
    <property type="entry name" value="Serralysin-like metalloprotease, C-terminal"/>
    <property type="match status" value="1"/>
</dbReference>
<dbReference type="Proteomes" id="UP000532440">
    <property type="component" value="Unassembled WGS sequence"/>
</dbReference>
<evidence type="ECO:0000313" key="3">
    <source>
        <dbReference type="EMBL" id="MBB5271932.1"/>
    </source>
</evidence>
<keyword evidence="2" id="KW-0964">Secreted</keyword>
<evidence type="ECO:0000313" key="4">
    <source>
        <dbReference type="Proteomes" id="UP000532440"/>
    </source>
</evidence>
<evidence type="ECO:0008006" key="5">
    <source>
        <dbReference type="Google" id="ProtNLM"/>
    </source>
</evidence>
<evidence type="ECO:0000256" key="2">
    <source>
        <dbReference type="ARBA" id="ARBA00022525"/>
    </source>
</evidence>
<dbReference type="PRINTS" id="PR00313">
    <property type="entry name" value="CABNDNGRPT"/>
</dbReference>
<comment type="caution">
    <text evidence="3">The sequence shown here is derived from an EMBL/GenBank/DDBJ whole genome shotgun (WGS) entry which is preliminary data.</text>
</comment>
<dbReference type="SUPFAM" id="SSF51120">
    <property type="entry name" value="beta-Roll"/>
    <property type="match status" value="1"/>
</dbReference>
<comment type="subcellular location">
    <subcellularLocation>
        <location evidence="1">Secreted</location>
    </subcellularLocation>
</comment>
<proteinExistence type="predicted"/>
<name>A0A7W8M8R7_9BURK</name>
<dbReference type="GO" id="GO:0005509">
    <property type="term" value="F:calcium ion binding"/>
    <property type="evidence" value="ECO:0007669"/>
    <property type="project" value="InterPro"/>
</dbReference>
<dbReference type="InterPro" id="IPR050557">
    <property type="entry name" value="RTX_toxin/Mannuronan_C5-epim"/>
</dbReference>
<dbReference type="PROSITE" id="PS00330">
    <property type="entry name" value="HEMOLYSIN_CALCIUM"/>
    <property type="match status" value="2"/>
</dbReference>
<keyword evidence="4" id="KW-1185">Reference proteome</keyword>
<dbReference type="Pfam" id="PF00353">
    <property type="entry name" value="HemolysinCabind"/>
    <property type="match status" value="1"/>
</dbReference>
<dbReference type="EMBL" id="JACHGB010000004">
    <property type="protein sequence ID" value="MBB5271932.1"/>
    <property type="molecule type" value="Genomic_DNA"/>
</dbReference>
<dbReference type="GO" id="GO:0005576">
    <property type="term" value="C:extracellular region"/>
    <property type="evidence" value="ECO:0007669"/>
    <property type="project" value="UniProtKB-SubCell"/>
</dbReference>
<dbReference type="RefSeq" id="WP_183966859.1">
    <property type="nucleotide sequence ID" value="NZ_BAABEW010000023.1"/>
</dbReference>
<dbReference type="AlphaFoldDB" id="A0A7W8M8R7"/>
<dbReference type="PANTHER" id="PTHR38340:SF1">
    <property type="entry name" value="S-LAYER PROTEIN"/>
    <property type="match status" value="1"/>
</dbReference>
<dbReference type="InterPro" id="IPR011049">
    <property type="entry name" value="Serralysin-like_metalloprot_C"/>
</dbReference>
<organism evidence="3 4">
    <name type="scientific">Quisquiliibacterium transsilvanicum</name>
    <dbReference type="NCBI Taxonomy" id="1549638"/>
    <lineage>
        <taxon>Bacteria</taxon>
        <taxon>Pseudomonadati</taxon>
        <taxon>Pseudomonadota</taxon>
        <taxon>Betaproteobacteria</taxon>
        <taxon>Burkholderiales</taxon>
        <taxon>Burkholderiaceae</taxon>
        <taxon>Quisquiliibacterium</taxon>
    </lineage>
</organism>
<sequence length="395" mass="41721">MAVGTAYTSTNMENAQVWYGTITIATSNHIQVASGGSVQNYYGYGFTYSPYAVIGGTVTSTNYYEFGTKIYEIGGTSLSAVTVASYVQSGNMQGVLAYALSGADTLNGSPQHDVIKGYTGSDILHGNAGNDVLYGNSGDDVLIGGAGNDLIDGGAGTDTAAWTGIAANYQVSRPGSDWIVSARTGSDGTDVAVNVERLQFADRTVPVESREHGSYADLPEALWHFFIVAFDAAPGVTYMDQLADASRFGMSVRQIVDVFTSKSQFTEVYPATLSNAQLGVALAENIIKDSASPQARAEAAADIQGALDIGWTMGQMIHTVFGNLGAKAYDDPVWGGTALQFHNQIQVSKYYTEVLNQSTTDLPTLRAVLDPVTQFSDVSSEQALDTLVGVALFEG</sequence>